<dbReference type="GO" id="GO:0042759">
    <property type="term" value="P:long-chain fatty acid biosynthetic process"/>
    <property type="evidence" value="ECO:0007669"/>
    <property type="project" value="TreeGrafter"/>
</dbReference>
<dbReference type="Gene3D" id="2.60.40.2300">
    <property type="entry name" value="Neutral/alkaline non-lysosomal ceramidase, C-terminal domain"/>
    <property type="match status" value="1"/>
</dbReference>
<evidence type="ECO:0000313" key="8">
    <source>
        <dbReference type="EMBL" id="QKE61924.1"/>
    </source>
</evidence>
<dbReference type="InterPro" id="IPR038445">
    <property type="entry name" value="NCDase_C_sf"/>
</dbReference>
<feature type="chain" id="PRO_5027102788" description="Neutral ceramidase" evidence="5">
    <location>
        <begin position="26"/>
        <end position="667"/>
    </location>
</feature>
<keyword evidence="4" id="KW-0746">Sphingolipid metabolism</keyword>
<gene>
    <name evidence="8" type="ORF">HNE05_00590</name>
</gene>
<evidence type="ECO:0000256" key="2">
    <source>
        <dbReference type="ARBA" id="ARBA00022801"/>
    </source>
</evidence>
<dbReference type="AlphaFoldDB" id="A0A6M8F0U3"/>
<keyword evidence="3" id="KW-0479">Metal-binding</keyword>
<dbReference type="PANTHER" id="PTHR12670:SF1">
    <property type="entry name" value="NEUTRAL CERAMIDASE"/>
    <property type="match status" value="1"/>
</dbReference>
<dbReference type="EMBL" id="CP053697">
    <property type="protein sequence ID" value="QKE61924.1"/>
    <property type="molecule type" value="Genomic_DNA"/>
</dbReference>
<evidence type="ECO:0000256" key="3">
    <source>
        <dbReference type="PIRSR" id="PIRSR606823-2"/>
    </source>
</evidence>
<evidence type="ECO:0000256" key="4">
    <source>
        <dbReference type="RuleBase" id="RU366019"/>
    </source>
</evidence>
<dbReference type="KEGG" id="pcam:HNE05_00590"/>
<feature type="signal peptide" evidence="5">
    <location>
        <begin position="1"/>
        <end position="25"/>
    </location>
</feature>
<dbReference type="Pfam" id="PF17048">
    <property type="entry name" value="Ceramidse_alk_C"/>
    <property type="match status" value="1"/>
</dbReference>
<dbReference type="GO" id="GO:0005576">
    <property type="term" value="C:extracellular region"/>
    <property type="evidence" value="ECO:0007669"/>
    <property type="project" value="TreeGrafter"/>
</dbReference>
<comment type="similarity">
    <text evidence="1 4">Belongs to the neutral ceramidase family.</text>
</comment>
<keyword evidence="9" id="KW-1185">Reference proteome</keyword>
<feature type="binding site" evidence="3">
    <location>
        <position position="439"/>
    </location>
    <ligand>
        <name>Zn(2+)</name>
        <dbReference type="ChEBI" id="CHEBI:29105"/>
    </ligand>
</feature>
<proteinExistence type="inferred from homology"/>
<name>A0A6M8F0U3_9GAMM</name>
<evidence type="ECO:0000259" key="7">
    <source>
        <dbReference type="Pfam" id="PF17048"/>
    </source>
</evidence>
<dbReference type="GO" id="GO:0046512">
    <property type="term" value="P:sphingosine biosynthetic process"/>
    <property type="evidence" value="ECO:0007669"/>
    <property type="project" value="TreeGrafter"/>
</dbReference>
<protein>
    <recommendedName>
        <fullName evidence="4">Neutral ceramidase</fullName>
        <ecNumber evidence="4">3.5.1.23</ecNumber>
    </recommendedName>
</protein>
<feature type="binding site" evidence="3">
    <location>
        <position position="474"/>
    </location>
    <ligand>
        <name>Zn(2+)</name>
        <dbReference type="ChEBI" id="CHEBI:29105"/>
    </ligand>
</feature>
<evidence type="ECO:0000313" key="9">
    <source>
        <dbReference type="Proteomes" id="UP000501379"/>
    </source>
</evidence>
<feature type="binding site" evidence="3">
    <location>
        <position position="230"/>
    </location>
    <ligand>
        <name>Zn(2+)</name>
        <dbReference type="ChEBI" id="CHEBI:29105"/>
    </ligand>
</feature>
<accession>A0A6M8F0U3</accession>
<keyword evidence="3" id="KW-0862">Zinc</keyword>
<keyword evidence="2 4" id="KW-0378">Hydrolase</keyword>
<reference evidence="8" key="1">
    <citation type="submission" date="2020-07" db="EMBL/GenBank/DDBJ databases">
        <title>Nitrate ammonifying Pseudomonas campi sp. nov. isolated from German agricultural grassland.</title>
        <authorList>
            <person name="Timsy T."/>
            <person name="Ulrich A."/>
            <person name="Spanner T."/>
            <person name="Foesel B."/>
            <person name="Kolb S."/>
            <person name="Horn M.A."/>
            <person name="Behrendt U."/>
        </authorList>
    </citation>
    <scope>NUCLEOTIDE SEQUENCE</scope>
    <source>
        <strain evidence="8">S1-A32-2</strain>
    </source>
</reference>
<dbReference type="GO" id="GO:0016020">
    <property type="term" value="C:membrane"/>
    <property type="evidence" value="ECO:0007669"/>
    <property type="project" value="GOC"/>
</dbReference>
<dbReference type="GO" id="GO:0046872">
    <property type="term" value="F:metal ion binding"/>
    <property type="evidence" value="ECO:0007669"/>
    <property type="project" value="UniProtKB-KW"/>
</dbReference>
<dbReference type="Proteomes" id="UP000501379">
    <property type="component" value="Chromosome"/>
</dbReference>
<dbReference type="InterPro" id="IPR031331">
    <property type="entry name" value="NEUT/ALK_ceramidase_C"/>
</dbReference>
<dbReference type="RefSeq" id="WP_173203181.1">
    <property type="nucleotide sequence ID" value="NZ_CP053697.2"/>
</dbReference>
<dbReference type="PANTHER" id="PTHR12670">
    <property type="entry name" value="CERAMIDASE"/>
    <property type="match status" value="1"/>
</dbReference>
<comment type="cofactor">
    <cofactor evidence="3">
        <name>Zn(2+)</name>
        <dbReference type="ChEBI" id="CHEBI:29105"/>
    </cofactor>
    <text evidence="3">Binds 1 zinc ion per subunit.</text>
</comment>
<sequence>MMTRRRITRLFLTACCALLPAWAQAYSDNYLVGVGKHDVTGAAAEVGMMGYADPAQKSSGIHNRQYARAYIVAEPSADKAVVFVNVDAGALFQSVNQAVVERLKARFGERYNEGNVVLSATHTHGAAGGQSHYALYNVTIFGFIKENFEAQVNGIVAAIAEAHANLQPGHVLINRGELHNASINRSQPAYDNNPAAERQRYGSSVDPDMLVLRLRQGARDVGMISWFAVHPVSMSKSNTLLTSDNKGRAEWRFEELVKAAGNPDFIASFAQSNHADTTPNLNLDGTGPTNDQLRNTEIIGDRQLDKALQLYLDASVQLTGSVDFRHQYNDFSKISVRPEFTGGQPQKTCNAALGYAFAAGTEDGRGLEDVDEGTVETNPLLNLITQTLTPPTEADKACHAPKPIILQQSAFKPYPWSPEVLPTSILKIGQFAMLAVPGEFTVMSGRRLRETVRQALGDDQQLVVAGLSNAYAGYVTTAEEYDKQHYEGGSTHFGRWTLAAYQQVFHGLALALRDQQAVISSLTPRDLRNEQSNFVTGVVYDNPPLGKRFGQLISDAQAQYRVGQTAQAAFWTGHPRNNLRTEGTFLEVQRKVAGNWQTVARDNDWSTEYHWLRKDGFWGTSQATLRWTIPQGTPPGEYRLVHYGDSKAPVTGRISSFSGASRSFLVQ</sequence>
<feature type="domain" description="Neutral/alkaline non-lysosomal ceramidase C-terminal" evidence="7">
    <location>
        <begin position="507"/>
        <end position="666"/>
    </location>
</feature>
<feature type="binding site" evidence="3">
    <location>
        <position position="122"/>
    </location>
    <ligand>
        <name>Zn(2+)</name>
        <dbReference type="ChEBI" id="CHEBI:29105"/>
    </ligand>
</feature>
<dbReference type="GO" id="GO:0046514">
    <property type="term" value="P:ceramide catabolic process"/>
    <property type="evidence" value="ECO:0007669"/>
    <property type="project" value="InterPro"/>
</dbReference>
<organism evidence="8 9">
    <name type="scientific">Aquipseudomonas campi</name>
    <dbReference type="NCBI Taxonomy" id="2731681"/>
    <lineage>
        <taxon>Bacteria</taxon>
        <taxon>Pseudomonadati</taxon>
        <taxon>Pseudomonadota</taxon>
        <taxon>Gammaproteobacteria</taxon>
        <taxon>Pseudomonadales</taxon>
        <taxon>Pseudomonadaceae</taxon>
        <taxon>Aquipseudomonas</taxon>
    </lineage>
</organism>
<keyword evidence="5" id="KW-0732">Signal</keyword>
<comment type="catalytic activity">
    <reaction evidence="4">
        <text>an N-acylsphing-4-enine + H2O = sphing-4-enine + a fatty acid</text>
        <dbReference type="Rhea" id="RHEA:20856"/>
        <dbReference type="ChEBI" id="CHEBI:15377"/>
        <dbReference type="ChEBI" id="CHEBI:28868"/>
        <dbReference type="ChEBI" id="CHEBI:52639"/>
        <dbReference type="ChEBI" id="CHEBI:57756"/>
        <dbReference type="EC" id="3.5.1.23"/>
    </reaction>
</comment>
<keyword evidence="4" id="KW-0443">Lipid metabolism</keyword>
<evidence type="ECO:0000256" key="1">
    <source>
        <dbReference type="ARBA" id="ARBA00009835"/>
    </source>
</evidence>
<dbReference type="InterPro" id="IPR006823">
    <property type="entry name" value="Ceramidase_alk"/>
</dbReference>
<dbReference type="EC" id="3.5.1.23" evidence="4"/>
<evidence type="ECO:0000256" key="5">
    <source>
        <dbReference type="SAM" id="SignalP"/>
    </source>
</evidence>
<dbReference type="Pfam" id="PF04734">
    <property type="entry name" value="Ceramidase_alk"/>
    <property type="match status" value="1"/>
</dbReference>
<dbReference type="GO" id="GO:0017040">
    <property type="term" value="F:N-acylsphingosine amidohydrolase activity"/>
    <property type="evidence" value="ECO:0007669"/>
    <property type="project" value="UniProtKB-UniRule"/>
</dbReference>
<feature type="domain" description="Neutral/alkaline non-lysosomal ceramidase N-terminal" evidence="6">
    <location>
        <begin position="30"/>
        <end position="503"/>
    </location>
</feature>
<dbReference type="InterPro" id="IPR031329">
    <property type="entry name" value="NEUT/ALK_ceramidase_N"/>
</dbReference>
<evidence type="ECO:0000259" key="6">
    <source>
        <dbReference type="Pfam" id="PF04734"/>
    </source>
</evidence>